<dbReference type="OrthoDB" id="2547553at2759"/>
<feature type="compositionally biased region" description="Basic and acidic residues" evidence="1">
    <location>
        <begin position="192"/>
        <end position="203"/>
    </location>
</feature>
<accession>A0A5C3EB76</accession>
<feature type="compositionally biased region" description="Polar residues" evidence="1">
    <location>
        <begin position="76"/>
        <end position="90"/>
    </location>
</feature>
<dbReference type="AlphaFoldDB" id="A0A5C3EB76"/>
<feature type="region of interest" description="Disordered" evidence="1">
    <location>
        <begin position="135"/>
        <end position="203"/>
    </location>
</feature>
<sequence>MAIALTWALLEYAQLVLLLITDEEAVRICYEQNYTAAQMKDEGERARMKQKYRSHDDRETIPELRIERKEDRVKSDQISTNIPVTPSQLSDDSEAEETKSKCRGPAHIESSSPDKPICGCEEEDYLVAMEDDVRRPCHTEPKNPATERPLPTLTHLGEKHESDAVQRSPFKQTSVTVPKKAGASSATPDTAHGMEEAEHHFKDDLLAAADETLMDAL</sequence>
<evidence type="ECO:0000313" key="4">
    <source>
        <dbReference type="Proteomes" id="UP000324022"/>
    </source>
</evidence>
<protein>
    <submittedName>
        <fullName evidence="3">Uncharacterized protein</fullName>
    </submittedName>
</protein>
<organism evidence="3 4">
    <name type="scientific">Ustilago trichophora</name>
    <dbReference type="NCBI Taxonomy" id="86804"/>
    <lineage>
        <taxon>Eukaryota</taxon>
        <taxon>Fungi</taxon>
        <taxon>Dikarya</taxon>
        <taxon>Basidiomycota</taxon>
        <taxon>Ustilaginomycotina</taxon>
        <taxon>Ustilaginomycetes</taxon>
        <taxon>Ustilaginales</taxon>
        <taxon>Ustilaginaceae</taxon>
        <taxon>Ustilago</taxon>
    </lineage>
</organism>
<keyword evidence="4" id="KW-1185">Reference proteome</keyword>
<evidence type="ECO:0000313" key="3">
    <source>
        <dbReference type="EMBL" id="SPO27913.1"/>
    </source>
</evidence>
<feature type="signal peptide" evidence="2">
    <location>
        <begin position="1"/>
        <end position="25"/>
    </location>
</feature>
<proteinExistence type="predicted"/>
<name>A0A5C3EB76_9BASI</name>
<evidence type="ECO:0000256" key="2">
    <source>
        <dbReference type="SAM" id="SignalP"/>
    </source>
</evidence>
<dbReference type="EMBL" id="OOIN01000020">
    <property type="protein sequence ID" value="SPO27913.1"/>
    <property type="molecule type" value="Genomic_DNA"/>
</dbReference>
<dbReference type="Proteomes" id="UP000324022">
    <property type="component" value="Unassembled WGS sequence"/>
</dbReference>
<feature type="region of interest" description="Disordered" evidence="1">
    <location>
        <begin position="68"/>
        <end position="115"/>
    </location>
</feature>
<keyword evidence="2" id="KW-0732">Signal</keyword>
<gene>
    <name evidence="3" type="ORF">UTRI_05056</name>
</gene>
<reference evidence="3 4" key="1">
    <citation type="submission" date="2018-03" db="EMBL/GenBank/DDBJ databases">
        <authorList>
            <person name="Guldener U."/>
        </authorList>
    </citation>
    <scope>NUCLEOTIDE SEQUENCE [LARGE SCALE GENOMIC DNA]</scope>
    <source>
        <strain evidence="3 4">NBRC100155</strain>
    </source>
</reference>
<feature type="chain" id="PRO_5022976874" evidence="2">
    <location>
        <begin position="26"/>
        <end position="217"/>
    </location>
</feature>
<evidence type="ECO:0000256" key="1">
    <source>
        <dbReference type="SAM" id="MobiDB-lite"/>
    </source>
</evidence>